<dbReference type="PRINTS" id="PR00300">
    <property type="entry name" value="CLPPROTEASEA"/>
</dbReference>
<dbReference type="InterPro" id="IPR003593">
    <property type="entry name" value="AAA+_ATPase"/>
</dbReference>
<evidence type="ECO:0000256" key="2">
    <source>
        <dbReference type="ARBA" id="ARBA00012417"/>
    </source>
</evidence>
<dbReference type="Gene3D" id="3.40.50.300">
    <property type="entry name" value="P-loop containing nucleotide triphosphate hydrolases"/>
    <property type="match status" value="1"/>
</dbReference>
<comment type="caution">
    <text evidence="14">The sequence shown here is derived from an EMBL/GenBank/DDBJ whole genome shotgun (WGS) entry which is preliminary data.</text>
</comment>
<evidence type="ECO:0000256" key="8">
    <source>
        <dbReference type="ARBA" id="ARBA00022833"/>
    </source>
</evidence>
<dbReference type="SMART" id="SM00382">
    <property type="entry name" value="AAA"/>
    <property type="match status" value="1"/>
</dbReference>
<dbReference type="GO" id="GO:0009360">
    <property type="term" value="C:DNA polymerase III complex"/>
    <property type="evidence" value="ECO:0007669"/>
    <property type="project" value="InterPro"/>
</dbReference>
<dbReference type="AlphaFoldDB" id="A0A3A6W7Z9"/>
<dbReference type="Pfam" id="PF12169">
    <property type="entry name" value="DNA_pol3_gamma3"/>
    <property type="match status" value="1"/>
</dbReference>
<dbReference type="InterPro" id="IPR050238">
    <property type="entry name" value="DNA_Rep/Repair_Clamp_Loader"/>
</dbReference>
<dbReference type="PANTHER" id="PTHR11669:SF0">
    <property type="entry name" value="PROTEIN STICHEL-LIKE 2"/>
    <property type="match status" value="1"/>
</dbReference>
<dbReference type="InterPro" id="IPR012763">
    <property type="entry name" value="DNA_pol_III_sug/sutau_N"/>
</dbReference>
<dbReference type="InterPro" id="IPR027417">
    <property type="entry name" value="P-loop_NTPase"/>
</dbReference>
<dbReference type="NCBIfam" id="TIGR02397">
    <property type="entry name" value="dnaX_nterm"/>
    <property type="match status" value="1"/>
</dbReference>
<keyword evidence="7" id="KW-0547">Nucleotide-binding</keyword>
<feature type="compositionally biased region" description="Basic and acidic residues" evidence="12">
    <location>
        <begin position="720"/>
        <end position="735"/>
    </location>
</feature>
<feature type="region of interest" description="Disordered" evidence="12">
    <location>
        <begin position="624"/>
        <end position="643"/>
    </location>
</feature>
<evidence type="ECO:0000259" key="13">
    <source>
        <dbReference type="SMART" id="SM00382"/>
    </source>
</evidence>
<dbReference type="Gene3D" id="1.10.8.60">
    <property type="match status" value="1"/>
</dbReference>
<dbReference type="RefSeq" id="WP_119982306.1">
    <property type="nucleotide sequence ID" value="NZ_QXZZ01000020.1"/>
</dbReference>
<feature type="compositionally biased region" description="Polar residues" evidence="12">
    <location>
        <begin position="454"/>
        <end position="463"/>
    </location>
</feature>
<evidence type="ECO:0000256" key="6">
    <source>
        <dbReference type="ARBA" id="ARBA00022723"/>
    </source>
</evidence>
<dbReference type="InterPro" id="IPR005790">
    <property type="entry name" value="DNA_polIII_delta"/>
</dbReference>
<evidence type="ECO:0000313" key="14">
    <source>
        <dbReference type="EMBL" id="RJY50805.1"/>
    </source>
</evidence>
<dbReference type="GO" id="GO:0005524">
    <property type="term" value="F:ATP binding"/>
    <property type="evidence" value="ECO:0007669"/>
    <property type="project" value="UniProtKB-KW"/>
</dbReference>
<feature type="compositionally biased region" description="Low complexity" evidence="12">
    <location>
        <begin position="693"/>
        <end position="708"/>
    </location>
</feature>
<feature type="region of interest" description="Disordered" evidence="12">
    <location>
        <begin position="659"/>
        <end position="740"/>
    </location>
</feature>
<dbReference type="InterPro" id="IPR001270">
    <property type="entry name" value="ClpA/B"/>
</dbReference>
<dbReference type="InterPro" id="IPR008921">
    <property type="entry name" value="DNA_pol3_clamp-load_cplx_C"/>
</dbReference>
<evidence type="ECO:0000256" key="4">
    <source>
        <dbReference type="ARBA" id="ARBA00022695"/>
    </source>
</evidence>
<evidence type="ECO:0000256" key="9">
    <source>
        <dbReference type="ARBA" id="ARBA00022840"/>
    </source>
</evidence>
<dbReference type="SUPFAM" id="SSF52540">
    <property type="entry name" value="P-loop containing nucleoside triphosphate hydrolases"/>
    <property type="match status" value="1"/>
</dbReference>
<dbReference type="Proteomes" id="UP000277803">
    <property type="component" value="Unassembled WGS sequence"/>
</dbReference>
<accession>A0A3A6W7Z9</accession>
<feature type="compositionally biased region" description="Polar residues" evidence="12">
    <location>
        <begin position="673"/>
        <end position="682"/>
    </location>
</feature>
<dbReference type="Gene3D" id="1.20.272.10">
    <property type="match status" value="1"/>
</dbReference>
<dbReference type="CDD" id="cd18137">
    <property type="entry name" value="HLD_clamp_pol_III_gamma_tau"/>
    <property type="match status" value="1"/>
</dbReference>
<keyword evidence="10" id="KW-0239">DNA-directed DNA polymerase</keyword>
<feature type="region of interest" description="Disordered" evidence="12">
    <location>
        <begin position="485"/>
        <end position="511"/>
    </location>
</feature>
<keyword evidence="3 14" id="KW-0808">Transferase</keyword>
<dbReference type="GO" id="GO:0003677">
    <property type="term" value="F:DNA binding"/>
    <property type="evidence" value="ECO:0007669"/>
    <property type="project" value="InterPro"/>
</dbReference>
<evidence type="ECO:0000256" key="10">
    <source>
        <dbReference type="ARBA" id="ARBA00022932"/>
    </source>
</evidence>
<organism evidence="14 15">
    <name type="scientific">Veillonella atypica</name>
    <dbReference type="NCBI Taxonomy" id="39777"/>
    <lineage>
        <taxon>Bacteria</taxon>
        <taxon>Bacillati</taxon>
        <taxon>Bacillota</taxon>
        <taxon>Negativicutes</taxon>
        <taxon>Veillonellales</taxon>
        <taxon>Veillonellaceae</taxon>
        <taxon>Veillonella</taxon>
    </lineage>
</organism>
<gene>
    <name evidence="14" type="primary">dnaX</name>
    <name evidence="14" type="ORF">D2965_03605</name>
</gene>
<keyword evidence="6" id="KW-0479">Metal-binding</keyword>
<name>A0A3A6W7Z9_9FIRM</name>
<dbReference type="GO" id="GO:0003887">
    <property type="term" value="F:DNA-directed DNA polymerase activity"/>
    <property type="evidence" value="ECO:0007669"/>
    <property type="project" value="UniProtKB-KW"/>
</dbReference>
<evidence type="ECO:0000256" key="7">
    <source>
        <dbReference type="ARBA" id="ARBA00022741"/>
    </source>
</evidence>
<dbReference type="CDD" id="cd00009">
    <property type="entry name" value="AAA"/>
    <property type="match status" value="1"/>
</dbReference>
<evidence type="ECO:0000256" key="11">
    <source>
        <dbReference type="ARBA" id="ARBA00049244"/>
    </source>
</evidence>
<dbReference type="PANTHER" id="PTHR11669">
    <property type="entry name" value="REPLICATION FACTOR C / DNA POLYMERASE III GAMMA-TAU SUBUNIT"/>
    <property type="match status" value="1"/>
</dbReference>
<dbReference type="InterPro" id="IPR045085">
    <property type="entry name" value="HLD_clamp_pol_III_gamma_tau"/>
</dbReference>
<reference evidence="14 15" key="1">
    <citation type="submission" date="2018-09" db="EMBL/GenBank/DDBJ databases">
        <title>Genome sequence of Veillonella atypica isolated from periodontal Korean patients.</title>
        <authorList>
            <person name="Lee J.-H."/>
            <person name="Moon J.-H."/>
            <person name="Shin S.-Y."/>
        </authorList>
    </citation>
    <scope>NUCLEOTIDE SEQUENCE [LARGE SCALE GENOMIC DNA]</scope>
    <source>
        <strain evidence="14 15">KHUD_V1</strain>
    </source>
</reference>
<evidence type="ECO:0000256" key="12">
    <source>
        <dbReference type="SAM" id="MobiDB-lite"/>
    </source>
</evidence>
<proteinExistence type="inferred from homology"/>
<dbReference type="Pfam" id="PF22608">
    <property type="entry name" value="DNAX_ATPase_lid"/>
    <property type="match status" value="1"/>
</dbReference>
<comment type="catalytic activity">
    <reaction evidence="11">
        <text>DNA(n) + a 2'-deoxyribonucleoside 5'-triphosphate = DNA(n+1) + diphosphate</text>
        <dbReference type="Rhea" id="RHEA:22508"/>
        <dbReference type="Rhea" id="RHEA-COMP:17339"/>
        <dbReference type="Rhea" id="RHEA-COMP:17340"/>
        <dbReference type="ChEBI" id="CHEBI:33019"/>
        <dbReference type="ChEBI" id="CHEBI:61560"/>
        <dbReference type="ChEBI" id="CHEBI:173112"/>
        <dbReference type="EC" id="2.7.7.7"/>
    </reaction>
</comment>
<keyword evidence="9" id="KW-0067">ATP-binding</keyword>
<feature type="domain" description="AAA+ ATPase" evidence="13">
    <location>
        <begin position="37"/>
        <end position="179"/>
    </location>
</feature>
<evidence type="ECO:0000256" key="1">
    <source>
        <dbReference type="ARBA" id="ARBA00006360"/>
    </source>
</evidence>
<dbReference type="GO" id="GO:0046872">
    <property type="term" value="F:metal ion binding"/>
    <property type="evidence" value="ECO:0007669"/>
    <property type="project" value="UniProtKB-KW"/>
</dbReference>
<comment type="similarity">
    <text evidence="1">Belongs to the DnaX/STICHEL family.</text>
</comment>
<dbReference type="GO" id="GO:0006261">
    <property type="term" value="P:DNA-templated DNA replication"/>
    <property type="evidence" value="ECO:0007669"/>
    <property type="project" value="TreeGrafter"/>
</dbReference>
<feature type="region of interest" description="Disordered" evidence="12">
    <location>
        <begin position="446"/>
        <end position="470"/>
    </location>
</feature>
<dbReference type="SUPFAM" id="SSF48019">
    <property type="entry name" value="post-AAA+ oligomerization domain-like"/>
    <property type="match status" value="1"/>
</dbReference>
<dbReference type="FunFam" id="1.10.8.60:FF:000013">
    <property type="entry name" value="DNA polymerase III subunit gamma/tau"/>
    <property type="match status" value="1"/>
</dbReference>
<dbReference type="EMBL" id="QXZZ01000020">
    <property type="protein sequence ID" value="RJY50805.1"/>
    <property type="molecule type" value="Genomic_DNA"/>
</dbReference>
<protein>
    <recommendedName>
        <fullName evidence="2">DNA-directed DNA polymerase</fullName>
        <ecNumber evidence="2">2.7.7.7</ecNumber>
    </recommendedName>
</protein>
<dbReference type="FunFam" id="3.40.50.300:FF:000014">
    <property type="entry name" value="DNA polymerase III subunit gamma/tau"/>
    <property type="match status" value="1"/>
</dbReference>
<keyword evidence="4 14" id="KW-0548">Nucleotidyltransferase</keyword>
<dbReference type="NCBIfam" id="NF004046">
    <property type="entry name" value="PRK05563.1"/>
    <property type="match status" value="1"/>
</dbReference>
<evidence type="ECO:0000256" key="3">
    <source>
        <dbReference type="ARBA" id="ARBA00022679"/>
    </source>
</evidence>
<dbReference type="Pfam" id="PF13177">
    <property type="entry name" value="DNA_pol3_delta2"/>
    <property type="match status" value="1"/>
</dbReference>
<evidence type="ECO:0000313" key="15">
    <source>
        <dbReference type="Proteomes" id="UP000277803"/>
    </source>
</evidence>
<keyword evidence="5" id="KW-0235">DNA replication</keyword>
<sequence length="812" mass="88476">MAYMALYRKYRPQTFTDVVGQHQVSDTLMRAIREDKVAHAYLFAGPRGTGKTSMAKIFARAINCEHGPTDHPCNECSVCKSILSGQSMDVLEIDAASNRGIDEIRALRESVKFMPVEGRKKVFIIDEAHMLTNEAWNALLKTIEEPPDHVMFIFATTEIEKLPVTIVSRCQRYTFRRITSDDIAQRLQYVADKEGFALEDNAARLIAVHADGGLRDALSILDQCVGMASGEITPSVVEELIGLVSKDWIIKFLSALHNGDGPAVLKYIQNALSEGRDGAQIMEALTQHLRALLIAKVAPDAEELKVYDSFRTEFLEQAQAIEFGTINQYIKQLQSIMSDAKQVDNPRTVIEMGLLVLCAGISKANDDVEERLSALEHSERESREGLLNRLAKLEQQGPPMTAPSINFVATPNASRSNVVDDDFIPPPMEEYESVTIHEVPTNYKPAPTVAESKPSGSNQTAATGLTPPPVAGSVPPPMNGVGMTPPPMKTSGAVPPKTGTARTTRHTGRQKNTGISQVAVIGETMVDSGEYRTIQTTVIKYLKDSDKGLAYNIIGQGQVIYVDREKAVVAFKKGISLTLATNEANRKEIALAFQYALGYSVSLEIVDIETDVYKEYMMASGARSNRAVQPKRAQPAPVVEAPLPPVEADLLDNGEIASSTPIATQDTEEKSGGTIQSETQDVSGGVKPPEPVSSEARNNAREAALAALKARGIKPPSSKGDAESATKKPTTHDDGGIPVMSLDGTQVMTDDGEVINRPMDSGATVEVEAVPKREYQWDPEHMGVEEQQNPLLAKTLEKLSEDHDIYVEVIEE</sequence>
<dbReference type="InterPro" id="IPR022754">
    <property type="entry name" value="DNA_pol_III_gamma-3"/>
</dbReference>
<keyword evidence="8" id="KW-0862">Zinc</keyword>
<dbReference type="NCBIfam" id="TIGR01128">
    <property type="entry name" value="holA"/>
    <property type="match status" value="1"/>
</dbReference>
<dbReference type="EC" id="2.7.7.7" evidence="2"/>
<evidence type="ECO:0000256" key="5">
    <source>
        <dbReference type="ARBA" id="ARBA00022705"/>
    </source>
</evidence>